<sequence length="911" mass="105166">MALLIGEGVVSFAVEKLWDLLSKESERLQGIDYQLEGLKCKLRMLQSLLKDADAKKHGRERVKNFLEDVKDIVYDAEDIIESFLLKESRGKEKGIKKHARRLACFFMDRRKFSVDIEGITKRISEVIGGMQSLGIQQIIDGGRSLSLQERQREIRQTFSYSSENNLVGVEQSVEELVGQLVENDNIQVISISGMGGIGKTTLARQVFHHEIVRRRFDGFAWVCISQQFTRKHVWQTILQELRPHDGEILQMNENTLQSKLFQLLETGRYLVILDDLWKGEDWDRIKAVFPQKRGSKMLLTSRNEEVGLYADQTCFSFRPRNLTPEQSWKLCQRIVFPMTDETELRLDEEMEAIGKKMVTYCGGLPLAVKVLGGLLAEKPTFPEWKRIYDNFGAQIPGKSVLHENNLDSVNRILSLSYEDLPLHLKNCFLYLAHFPQDLNIKKDLLFYYWAAEGIITSFYDGEYYFGELVRRNMVIVEENYLTSRFESFKMHDMMREVCLSKAKEENFLEIIKIPTSTSTFNAQSWSRSRRLAVHSGDRLVENNLHHILGHKNNKKVRSLLVLGIEESFWKHSASGLRSLPMLRVLKLDKVQFEGGKLPSSIGELIHLRYLSLYMAGVTHLPSSLRNLKLLLYLNLIVDSKGESVHVPNVLKGMLELRYLRLPQLMDDKTELELGDLVNLESLWNFSTQHSSVTDLDRMTKLRNLSVSLTGSCTIETLSSSLRKLRNLERFHLIDLFRNMADSVGEFVLDLIHLKEIVLCMRMPRFPDQFRFPPHLAHIRLLNCKMEEDPMPVLEKLLYLKSVRFMSAFIGRRMVCSKGGFPQLSALEISKESELEEWIVEKGSMSCLRSLTISNCEKLKEIPDGLKYITSLKELKIKGMKKEWKEKVVSGGEDYYKVQHIPNVQFINCEGE</sequence>
<evidence type="ECO:0000256" key="6">
    <source>
        <dbReference type="ARBA" id="ARBA00061126"/>
    </source>
</evidence>
<dbReference type="Pfam" id="PF23598">
    <property type="entry name" value="LRR_14"/>
    <property type="match status" value="1"/>
</dbReference>
<name>A0ABD1AGJ6_CARAN</name>
<proteinExistence type="inferred from homology"/>
<evidence type="ECO:0000259" key="10">
    <source>
        <dbReference type="Pfam" id="PF23598"/>
    </source>
</evidence>
<dbReference type="EMBL" id="JBANAX010000657">
    <property type="protein sequence ID" value="KAL1198865.1"/>
    <property type="molecule type" value="Genomic_DNA"/>
</dbReference>
<keyword evidence="2" id="KW-0547">Nucleotide-binding</keyword>
<keyword evidence="3" id="KW-0611">Plant defense</keyword>
<evidence type="ECO:0000256" key="4">
    <source>
        <dbReference type="ARBA" id="ARBA00022840"/>
    </source>
</evidence>
<dbReference type="InterPro" id="IPR002182">
    <property type="entry name" value="NB-ARC"/>
</dbReference>
<dbReference type="InterPro" id="IPR027417">
    <property type="entry name" value="P-loop_NTPase"/>
</dbReference>
<dbReference type="PRINTS" id="PR00364">
    <property type="entry name" value="DISEASERSIST"/>
</dbReference>
<evidence type="ECO:0000256" key="5">
    <source>
        <dbReference type="ARBA" id="ARBA00023054"/>
    </source>
</evidence>
<comment type="similarity">
    <text evidence="6">Belongs to the disease resistance NB-LRR family. RPP8/HRT subfamily.</text>
</comment>
<dbReference type="AlphaFoldDB" id="A0ABD1AGJ6"/>
<feature type="domain" description="NB-ARC" evidence="7">
    <location>
        <begin position="170"/>
        <end position="340"/>
    </location>
</feature>
<comment type="caution">
    <text evidence="11">The sequence shown here is derived from an EMBL/GenBank/DDBJ whole genome shotgun (WGS) entry which is preliminary data.</text>
</comment>
<dbReference type="InterPro" id="IPR032675">
    <property type="entry name" value="LRR_dom_sf"/>
</dbReference>
<dbReference type="FunFam" id="3.80.10.10:FF:000940">
    <property type="entry name" value="Disease resistance RPP8-like protein 3"/>
    <property type="match status" value="1"/>
</dbReference>
<dbReference type="Pfam" id="PF00931">
    <property type="entry name" value="NB-ARC"/>
    <property type="match status" value="1"/>
</dbReference>
<protein>
    <submittedName>
        <fullName evidence="11">Disease resistance RPP8-like protein 4</fullName>
    </submittedName>
</protein>
<dbReference type="Gene3D" id="1.10.8.430">
    <property type="entry name" value="Helical domain of apoptotic protease-activating factors"/>
    <property type="match status" value="1"/>
</dbReference>
<dbReference type="FunFam" id="3.40.50.300:FF:001091">
    <property type="entry name" value="Probable disease resistance protein At1g61300"/>
    <property type="match status" value="1"/>
</dbReference>
<dbReference type="GO" id="GO:0009626">
    <property type="term" value="P:plant-type hypersensitive response"/>
    <property type="evidence" value="ECO:0007669"/>
    <property type="project" value="UniProtKB-ARBA"/>
</dbReference>
<dbReference type="Gene3D" id="1.20.5.4130">
    <property type="match status" value="1"/>
</dbReference>
<evidence type="ECO:0000256" key="1">
    <source>
        <dbReference type="ARBA" id="ARBA00022737"/>
    </source>
</evidence>
<dbReference type="InterPro" id="IPR042197">
    <property type="entry name" value="Apaf_helical"/>
</dbReference>
<dbReference type="GO" id="GO:0005886">
    <property type="term" value="C:plasma membrane"/>
    <property type="evidence" value="ECO:0007669"/>
    <property type="project" value="UniProtKB-ARBA"/>
</dbReference>
<dbReference type="CDD" id="cd14798">
    <property type="entry name" value="RX-CC_like"/>
    <property type="match status" value="1"/>
</dbReference>
<dbReference type="InterPro" id="IPR041118">
    <property type="entry name" value="Rx_N"/>
</dbReference>
<evidence type="ECO:0000259" key="9">
    <source>
        <dbReference type="Pfam" id="PF23559"/>
    </source>
</evidence>
<evidence type="ECO:0000313" key="11">
    <source>
        <dbReference type="EMBL" id="KAL1198865.1"/>
    </source>
</evidence>
<dbReference type="Gene3D" id="3.80.10.10">
    <property type="entry name" value="Ribonuclease Inhibitor"/>
    <property type="match status" value="1"/>
</dbReference>
<dbReference type="InterPro" id="IPR055414">
    <property type="entry name" value="LRR_R13L4/SHOC2-like"/>
</dbReference>
<dbReference type="FunFam" id="1.10.8.430:FF:000003">
    <property type="entry name" value="Probable disease resistance protein At5g66910"/>
    <property type="match status" value="1"/>
</dbReference>
<evidence type="ECO:0000259" key="7">
    <source>
        <dbReference type="Pfam" id="PF00931"/>
    </source>
</evidence>
<accession>A0ABD1AGJ6</accession>
<keyword evidence="1" id="KW-0677">Repeat</keyword>
<feature type="domain" description="Disease resistance R13L4/SHOC-2-like LRR" evidence="10">
    <location>
        <begin position="555"/>
        <end position="887"/>
    </location>
</feature>
<evidence type="ECO:0000259" key="8">
    <source>
        <dbReference type="Pfam" id="PF18052"/>
    </source>
</evidence>
<dbReference type="InterPro" id="IPR058922">
    <property type="entry name" value="WHD_DRP"/>
</dbReference>
<reference evidence="11 12" key="1">
    <citation type="submission" date="2024-04" db="EMBL/GenBank/DDBJ databases">
        <title>Genome assembly C_amara_ONT_v2.</title>
        <authorList>
            <person name="Yant L."/>
            <person name="Moore C."/>
            <person name="Slenker M."/>
        </authorList>
    </citation>
    <scope>NUCLEOTIDE SEQUENCE [LARGE SCALE GENOMIC DNA]</scope>
    <source>
        <tissue evidence="11">Leaf</tissue>
    </source>
</reference>
<feature type="domain" description="Disease resistance protein winged helix" evidence="9">
    <location>
        <begin position="434"/>
        <end position="497"/>
    </location>
</feature>
<dbReference type="InterPro" id="IPR036388">
    <property type="entry name" value="WH-like_DNA-bd_sf"/>
</dbReference>
<dbReference type="SUPFAM" id="SSF52058">
    <property type="entry name" value="L domain-like"/>
    <property type="match status" value="1"/>
</dbReference>
<keyword evidence="12" id="KW-1185">Reference proteome</keyword>
<dbReference type="GO" id="GO:0005524">
    <property type="term" value="F:ATP binding"/>
    <property type="evidence" value="ECO:0007669"/>
    <property type="project" value="UniProtKB-KW"/>
</dbReference>
<dbReference type="InterPro" id="IPR038005">
    <property type="entry name" value="RX-like_CC"/>
</dbReference>
<evidence type="ECO:0000313" key="12">
    <source>
        <dbReference type="Proteomes" id="UP001558713"/>
    </source>
</evidence>
<evidence type="ECO:0000256" key="2">
    <source>
        <dbReference type="ARBA" id="ARBA00022741"/>
    </source>
</evidence>
<gene>
    <name evidence="11" type="ORF">V5N11_008485</name>
</gene>
<evidence type="ECO:0000256" key="3">
    <source>
        <dbReference type="ARBA" id="ARBA00022821"/>
    </source>
</evidence>
<dbReference type="Pfam" id="PF18052">
    <property type="entry name" value="Rx_N"/>
    <property type="match status" value="1"/>
</dbReference>
<dbReference type="Gene3D" id="3.40.50.300">
    <property type="entry name" value="P-loop containing nucleotide triphosphate hydrolases"/>
    <property type="match status" value="1"/>
</dbReference>
<dbReference type="FunFam" id="1.20.5.4130:FF:000002">
    <property type="entry name" value="Disease resistance protein RPP8"/>
    <property type="match status" value="1"/>
</dbReference>
<keyword evidence="4" id="KW-0067">ATP-binding</keyword>
<dbReference type="Pfam" id="PF23559">
    <property type="entry name" value="WHD_DRP"/>
    <property type="match status" value="1"/>
</dbReference>
<organism evidence="11 12">
    <name type="scientific">Cardamine amara subsp. amara</name>
    <dbReference type="NCBI Taxonomy" id="228776"/>
    <lineage>
        <taxon>Eukaryota</taxon>
        <taxon>Viridiplantae</taxon>
        <taxon>Streptophyta</taxon>
        <taxon>Embryophyta</taxon>
        <taxon>Tracheophyta</taxon>
        <taxon>Spermatophyta</taxon>
        <taxon>Magnoliopsida</taxon>
        <taxon>eudicotyledons</taxon>
        <taxon>Gunneridae</taxon>
        <taxon>Pentapetalae</taxon>
        <taxon>rosids</taxon>
        <taxon>malvids</taxon>
        <taxon>Brassicales</taxon>
        <taxon>Brassicaceae</taxon>
        <taxon>Cardamineae</taxon>
        <taxon>Cardamine</taxon>
    </lineage>
</organism>
<dbReference type="FunFam" id="1.10.10.10:FF:000322">
    <property type="entry name" value="Probable disease resistance protein At1g63360"/>
    <property type="match status" value="1"/>
</dbReference>
<dbReference type="PANTHER" id="PTHR36766">
    <property type="entry name" value="PLANT BROAD-SPECTRUM MILDEW RESISTANCE PROTEIN RPW8"/>
    <property type="match status" value="1"/>
</dbReference>
<dbReference type="SUPFAM" id="SSF52540">
    <property type="entry name" value="P-loop containing nucleoside triphosphate hydrolases"/>
    <property type="match status" value="1"/>
</dbReference>
<dbReference type="Gene3D" id="1.10.10.10">
    <property type="entry name" value="Winged helix-like DNA-binding domain superfamily/Winged helix DNA-binding domain"/>
    <property type="match status" value="1"/>
</dbReference>
<dbReference type="Proteomes" id="UP001558713">
    <property type="component" value="Unassembled WGS sequence"/>
</dbReference>
<feature type="domain" description="Disease resistance N-terminal" evidence="8">
    <location>
        <begin position="9"/>
        <end position="97"/>
    </location>
</feature>
<dbReference type="PANTHER" id="PTHR36766:SF40">
    <property type="entry name" value="DISEASE RESISTANCE PROTEIN RGA3"/>
    <property type="match status" value="1"/>
</dbReference>
<keyword evidence="5" id="KW-0175">Coiled coil</keyword>